<reference evidence="1 2" key="1">
    <citation type="submission" date="2019-05" db="EMBL/GenBank/DDBJ databases">
        <title>Mikania micrantha, genome provides insights into the molecular mechanism of rapid growth.</title>
        <authorList>
            <person name="Liu B."/>
        </authorList>
    </citation>
    <scope>NUCLEOTIDE SEQUENCE [LARGE SCALE GENOMIC DNA]</scope>
    <source>
        <strain evidence="1">NLD-2019</strain>
        <tissue evidence="1">Leaf</tissue>
    </source>
</reference>
<dbReference type="OrthoDB" id="10606948at2759"/>
<accession>A0A5N6LPR5</accession>
<evidence type="ECO:0000313" key="2">
    <source>
        <dbReference type="Proteomes" id="UP000326396"/>
    </source>
</evidence>
<dbReference type="Proteomes" id="UP000326396">
    <property type="component" value="Linkage Group LG9"/>
</dbReference>
<comment type="caution">
    <text evidence="1">The sequence shown here is derived from an EMBL/GenBank/DDBJ whole genome shotgun (WGS) entry which is preliminary data.</text>
</comment>
<name>A0A5N6LPR5_9ASTR</name>
<organism evidence="1 2">
    <name type="scientific">Mikania micrantha</name>
    <name type="common">bitter vine</name>
    <dbReference type="NCBI Taxonomy" id="192012"/>
    <lineage>
        <taxon>Eukaryota</taxon>
        <taxon>Viridiplantae</taxon>
        <taxon>Streptophyta</taxon>
        <taxon>Embryophyta</taxon>
        <taxon>Tracheophyta</taxon>
        <taxon>Spermatophyta</taxon>
        <taxon>Magnoliopsida</taxon>
        <taxon>eudicotyledons</taxon>
        <taxon>Gunneridae</taxon>
        <taxon>Pentapetalae</taxon>
        <taxon>asterids</taxon>
        <taxon>campanulids</taxon>
        <taxon>Asterales</taxon>
        <taxon>Asteraceae</taxon>
        <taxon>Asteroideae</taxon>
        <taxon>Heliantheae alliance</taxon>
        <taxon>Eupatorieae</taxon>
        <taxon>Mikania</taxon>
    </lineage>
</organism>
<dbReference type="AlphaFoldDB" id="A0A5N6LPR5"/>
<keyword evidence="2" id="KW-1185">Reference proteome</keyword>
<evidence type="ECO:0000313" key="1">
    <source>
        <dbReference type="EMBL" id="KAD2394179.1"/>
    </source>
</evidence>
<dbReference type="EMBL" id="SZYD01000019">
    <property type="protein sequence ID" value="KAD2394179.1"/>
    <property type="molecule type" value="Genomic_DNA"/>
</dbReference>
<proteinExistence type="predicted"/>
<sequence>MSQTEPHEHTYRKKYDKQENTIATAAMITPKTIILVSKLAIPSQIRNSLTLSTPVLNNSTCRQKRAKAGAILGWVTSLGSFHPGNRRQNRELLVGKADNIGDRRGRMLQNGIRDTPVLHGMVGKPHRGR</sequence>
<protein>
    <submittedName>
        <fullName evidence="1">Uncharacterized protein</fullName>
    </submittedName>
</protein>
<gene>
    <name evidence="1" type="ORF">E3N88_41156</name>
</gene>